<gene>
    <name evidence="2" type="ORF">OSTQU699_LOCUS7918</name>
</gene>
<evidence type="ECO:0000313" key="3">
    <source>
        <dbReference type="Proteomes" id="UP000708148"/>
    </source>
</evidence>
<keyword evidence="1" id="KW-0812">Transmembrane</keyword>
<dbReference type="PANTHER" id="PTHR36009">
    <property type="match status" value="1"/>
</dbReference>
<keyword evidence="3" id="KW-1185">Reference proteome</keyword>
<name>A0A8S1JF68_9CHLO</name>
<comment type="caution">
    <text evidence="2">The sequence shown here is derived from an EMBL/GenBank/DDBJ whole genome shotgun (WGS) entry which is preliminary data.</text>
</comment>
<evidence type="ECO:0000313" key="2">
    <source>
        <dbReference type="EMBL" id="CAD7702561.1"/>
    </source>
</evidence>
<dbReference type="EMBL" id="CAJHUC010001869">
    <property type="protein sequence ID" value="CAD7702561.1"/>
    <property type="molecule type" value="Genomic_DNA"/>
</dbReference>
<sequence length="129" mass="14702">MPYFALWQPDTEITGPPKKADLEGWKALPQSVLESRLLWVLGLLYTLYTSRLLIADGGVYGEYFELLFKSRAVHATTIDTILLYAFTPFWMSNDATVRGWKGSQGLLLFLSFVPLIGPLVYMILRPRDE</sequence>
<evidence type="ECO:0000256" key="1">
    <source>
        <dbReference type="SAM" id="Phobius"/>
    </source>
</evidence>
<dbReference type="Proteomes" id="UP000708148">
    <property type="component" value="Unassembled WGS sequence"/>
</dbReference>
<protein>
    <recommendedName>
        <fullName evidence="4">DUF2834 domain-containing protein</fullName>
    </recommendedName>
</protein>
<organism evidence="2 3">
    <name type="scientific">Ostreobium quekettii</name>
    <dbReference type="NCBI Taxonomy" id="121088"/>
    <lineage>
        <taxon>Eukaryota</taxon>
        <taxon>Viridiplantae</taxon>
        <taxon>Chlorophyta</taxon>
        <taxon>core chlorophytes</taxon>
        <taxon>Ulvophyceae</taxon>
        <taxon>TCBD clade</taxon>
        <taxon>Bryopsidales</taxon>
        <taxon>Ostreobineae</taxon>
        <taxon>Ostreobiaceae</taxon>
        <taxon>Ostreobium</taxon>
    </lineage>
</organism>
<dbReference type="OrthoDB" id="47210at2759"/>
<reference evidence="2" key="1">
    <citation type="submission" date="2020-12" db="EMBL/GenBank/DDBJ databases">
        <authorList>
            <person name="Iha C."/>
        </authorList>
    </citation>
    <scope>NUCLEOTIDE SEQUENCE</scope>
</reference>
<feature type="transmembrane region" description="Helical" evidence="1">
    <location>
        <begin position="37"/>
        <end position="54"/>
    </location>
</feature>
<dbReference type="PANTHER" id="PTHR36009:SF3">
    <property type="entry name" value="TRANSMEMBRANE PROTEIN"/>
    <property type="match status" value="1"/>
</dbReference>
<keyword evidence="1" id="KW-0472">Membrane</keyword>
<evidence type="ECO:0008006" key="4">
    <source>
        <dbReference type="Google" id="ProtNLM"/>
    </source>
</evidence>
<keyword evidence="1" id="KW-1133">Transmembrane helix</keyword>
<feature type="transmembrane region" description="Helical" evidence="1">
    <location>
        <begin position="66"/>
        <end position="86"/>
    </location>
</feature>
<dbReference type="AlphaFoldDB" id="A0A8S1JF68"/>
<feature type="transmembrane region" description="Helical" evidence="1">
    <location>
        <begin position="106"/>
        <end position="124"/>
    </location>
</feature>
<accession>A0A8S1JF68</accession>
<proteinExistence type="predicted"/>